<dbReference type="Proteomes" id="UP000484164">
    <property type="component" value="Unassembled WGS sequence"/>
</dbReference>
<evidence type="ECO:0000313" key="3">
    <source>
        <dbReference type="Proteomes" id="UP000484164"/>
    </source>
</evidence>
<sequence>MMKYALLFLLSTLTLGTSAQTTLEGFVRAADNGEPVPSAYVVNKSSFKNVITNGLGFFSIEVEAGDSIVLSQISYNYTYYVVPDSLGKKHVEIIVMEPRNYLIDEVEVYAYNLTTNQPRAMKLEEPNVPLEGTYNTPTQLEPSISAPVDLLYWYFGSRPRQLRELQRLQKEDAYREQLRTGSNREILMEITGLSTQELEAFAWSCKYTGNTISTINDYELLVSLLNCYQDYVERIKQQSVLEDAENGWGE</sequence>
<evidence type="ECO:0000256" key="1">
    <source>
        <dbReference type="SAM" id="SignalP"/>
    </source>
</evidence>
<dbReference type="SUPFAM" id="SSF49464">
    <property type="entry name" value="Carboxypeptidase regulatory domain-like"/>
    <property type="match status" value="1"/>
</dbReference>
<keyword evidence="3" id="KW-1185">Reference proteome</keyword>
<keyword evidence="1" id="KW-0732">Signal</keyword>
<dbReference type="InterPro" id="IPR008969">
    <property type="entry name" value="CarboxyPept-like_regulatory"/>
</dbReference>
<name>A0A6L3ZLB1_9FLAO</name>
<protein>
    <recommendedName>
        <fullName evidence="4">Carboxypeptidase-like regulatory domain-containing protein</fullName>
    </recommendedName>
</protein>
<evidence type="ECO:0000313" key="2">
    <source>
        <dbReference type="EMBL" id="KAB2817920.1"/>
    </source>
</evidence>
<dbReference type="RefSeq" id="WP_151692608.1">
    <property type="nucleotide sequence ID" value="NZ_BMGX01000002.1"/>
</dbReference>
<comment type="caution">
    <text evidence="2">The sequence shown here is derived from an EMBL/GenBank/DDBJ whole genome shotgun (WGS) entry which is preliminary data.</text>
</comment>
<reference evidence="2 3" key="1">
    <citation type="submission" date="2019-10" db="EMBL/GenBank/DDBJ databases">
        <title>Genome sequence of Phaeocystidibacter marisrubri JCM30614 (type strain).</title>
        <authorList>
            <person name="Bowman J.P."/>
        </authorList>
    </citation>
    <scope>NUCLEOTIDE SEQUENCE [LARGE SCALE GENOMIC DNA]</scope>
    <source>
        <strain evidence="2 3">JCM 30614</strain>
    </source>
</reference>
<feature type="signal peptide" evidence="1">
    <location>
        <begin position="1"/>
        <end position="19"/>
    </location>
</feature>
<accession>A0A6L3ZLB1</accession>
<gene>
    <name evidence="2" type="ORF">F8C82_05815</name>
</gene>
<evidence type="ECO:0008006" key="4">
    <source>
        <dbReference type="Google" id="ProtNLM"/>
    </source>
</evidence>
<organism evidence="2 3">
    <name type="scientific">Phaeocystidibacter marisrubri</name>
    <dbReference type="NCBI Taxonomy" id="1577780"/>
    <lineage>
        <taxon>Bacteria</taxon>
        <taxon>Pseudomonadati</taxon>
        <taxon>Bacteroidota</taxon>
        <taxon>Flavobacteriia</taxon>
        <taxon>Flavobacteriales</taxon>
        <taxon>Phaeocystidibacteraceae</taxon>
        <taxon>Phaeocystidibacter</taxon>
    </lineage>
</organism>
<dbReference type="EMBL" id="WBVQ01000001">
    <property type="protein sequence ID" value="KAB2817920.1"/>
    <property type="molecule type" value="Genomic_DNA"/>
</dbReference>
<proteinExistence type="predicted"/>
<feature type="chain" id="PRO_5026871959" description="Carboxypeptidase-like regulatory domain-containing protein" evidence="1">
    <location>
        <begin position="20"/>
        <end position="250"/>
    </location>
</feature>
<dbReference type="AlphaFoldDB" id="A0A6L3ZLB1"/>
<dbReference type="OrthoDB" id="1467339at2"/>